<name>A0ABU7G6Y1_9ALTE</name>
<evidence type="ECO:0000256" key="8">
    <source>
        <dbReference type="ARBA" id="ARBA00023136"/>
    </source>
</evidence>
<keyword evidence="3" id="KW-0813">Transport</keyword>
<evidence type="ECO:0000256" key="7">
    <source>
        <dbReference type="ARBA" id="ARBA00023114"/>
    </source>
</evidence>
<evidence type="ECO:0000256" key="6">
    <source>
        <dbReference type="ARBA" id="ARBA00023065"/>
    </source>
</evidence>
<dbReference type="PANTHER" id="PTHR38762">
    <property type="entry name" value="CRYPTIC OUTER MEMBRANE PORIN BGLH-RELATED"/>
    <property type="match status" value="1"/>
</dbReference>
<keyword evidence="10" id="KW-0732">Signal</keyword>
<evidence type="ECO:0000256" key="3">
    <source>
        <dbReference type="ARBA" id="ARBA00022448"/>
    </source>
</evidence>
<evidence type="ECO:0000256" key="10">
    <source>
        <dbReference type="SAM" id="SignalP"/>
    </source>
</evidence>
<evidence type="ECO:0000256" key="5">
    <source>
        <dbReference type="ARBA" id="ARBA00022692"/>
    </source>
</evidence>
<dbReference type="RefSeq" id="WP_329776050.1">
    <property type="nucleotide sequence ID" value="NZ_JAYDYW010000011.1"/>
</dbReference>
<sequence length="405" mass="44157">MKMKALTIAIAVASAATSLSSFAGTPNFSGYGRYALEASNDEIRTLKSDNAVVNGPGRLGNEGNWMEFMLSQGFENGDAKFDINVMMNTGGQSVGLAQFYGGGKGIFASQPDAYVWAGKRFYGREQAGLTDYFMLSADGSGAGVDNLDVGLGQLDLGWTQAGNGAGSETKGSANMLQLNWHDIMVSEKGALKFRFNYAFLAGDELEVNGSQVKIDDIKNDTAMEAFMSYRQGFDMGWVQLAGRYQTDSAALTLSNSAGHNFDNVRDVDAKSYGLFVDGAVNFGEMTAMEYNVSFIDASCTDGAQTCLYGTDEGFKDHQEYSAAIRPQHHWTEYMATALEMGLQTSKQDSVQSDAWKVTLSQNFQVGHFMWSRPVVRFYAVTGEVTTDNKPKYDLTKVGAMVEAWW</sequence>
<keyword evidence="6" id="KW-0406">Ion transport</keyword>
<dbReference type="Gene3D" id="2.40.170.10">
    <property type="entry name" value="Porin, LamB type"/>
    <property type="match status" value="1"/>
</dbReference>
<keyword evidence="5" id="KW-0812">Transmembrane</keyword>
<organism evidence="11 12">
    <name type="scientific">Agarivorans aestuarii</name>
    <dbReference type="NCBI Taxonomy" id="1563703"/>
    <lineage>
        <taxon>Bacteria</taxon>
        <taxon>Pseudomonadati</taxon>
        <taxon>Pseudomonadota</taxon>
        <taxon>Gammaproteobacteria</taxon>
        <taxon>Alteromonadales</taxon>
        <taxon>Alteromonadaceae</taxon>
        <taxon>Agarivorans</taxon>
    </lineage>
</organism>
<gene>
    <name evidence="11" type="ORF">SNR37_000390</name>
</gene>
<evidence type="ECO:0000256" key="9">
    <source>
        <dbReference type="ARBA" id="ARBA00023237"/>
    </source>
</evidence>
<reference evidence="12" key="1">
    <citation type="submission" date="2023-07" db="EMBL/GenBank/DDBJ databases">
        <title>Draft genome sequence of Agarivorans aestuarii strain ZMCS4, a CAZymes producing bacteria isolated from the marine brown algae Clodostephus spongiosus.</title>
        <authorList>
            <person name="Lorente B."/>
            <person name="Cabral C."/>
            <person name="Frias J."/>
            <person name="Faria J."/>
            <person name="Toubarro D."/>
        </authorList>
    </citation>
    <scope>NUCLEOTIDE SEQUENCE [LARGE SCALE GENOMIC DNA]</scope>
    <source>
        <strain evidence="12">ZMCS4</strain>
    </source>
</reference>
<dbReference type="InterPro" id="IPR036998">
    <property type="entry name" value="Porin_LamB_sf"/>
</dbReference>
<comment type="caution">
    <text evidence="11">The sequence shown here is derived from an EMBL/GenBank/DDBJ whole genome shotgun (WGS) entry which is preliminary data.</text>
</comment>
<dbReference type="Pfam" id="PF02264">
    <property type="entry name" value="LamB"/>
    <property type="match status" value="1"/>
</dbReference>
<dbReference type="SUPFAM" id="SSF56935">
    <property type="entry name" value="Porins"/>
    <property type="match status" value="1"/>
</dbReference>
<keyword evidence="8" id="KW-0472">Membrane</keyword>
<evidence type="ECO:0000256" key="1">
    <source>
        <dbReference type="ARBA" id="ARBA00004571"/>
    </source>
</evidence>
<proteinExistence type="inferred from homology"/>
<keyword evidence="12" id="KW-1185">Reference proteome</keyword>
<accession>A0ABU7G6Y1</accession>
<comment type="subcellular location">
    <subcellularLocation>
        <location evidence="1">Cell outer membrane</location>
        <topology evidence="1">Multi-pass membrane protein</topology>
    </subcellularLocation>
</comment>
<comment type="similarity">
    <text evidence="2">Belongs to the porin LamB (TC 1.B.3) family.</text>
</comment>
<dbReference type="InterPro" id="IPR050286">
    <property type="entry name" value="G_neg_Bact_CarbUptk_Porin"/>
</dbReference>
<evidence type="ECO:0000313" key="11">
    <source>
        <dbReference type="EMBL" id="MEE1675068.1"/>
    </source>
</evidence>
<keyword evidence="9" id="KW-0998">Cell outer membrane</keyword>
<keyword evidence="4" id="KW-1134">Transmembrane beta strand</keyword>
<dbReference type="Proteomes" id="UP001310248">
    <property type="component" value="Unassembled WGS sequence"/>
</dbReference>
<evidence type="ECO:0000313" key="12">
    <source>
        <dbReference type="Proteomes" id="UP001310248"/>
    </source>
</evidence>
<dbReference type="EMBL" id="JAYDYW010000011">
    <property type="protein sequence ID" value="MEE1675068.1"/>
    <property type="molecule type" value="Genomic_DNA"/>
</dbReference>
<feature type="signal peptide" evidence="10">
    <location>
        <begin position="1"/>
        <end position="23"/>
    </location>
</feature>
<protein>
    <submittedName>
        <fullName evidence="11">Carbohydrate porin</fullName>
    </submittedName>
</protein>
<dbReference type="PANTHER" id="PTHR38762:SF1">
    <property type="entry name" value="CRYPTIC OUTER MEMBRANE PORIN BGLH-RELATED"/>
    <property type="match status" value="1"/>
</dbReference>
<feature type="chain" id="PRO_5046906025" evidence="10">
    <location>
        <begin position="24"/>
        <end position="405"/>
    </location>
</feature>
<keyword evidence="7" id="KW-0626">Porin</keyword>
<evidence type="ECO:0000256" key="2">
    <source>
        <dbReference type="ARBA" id="ARBA00007055"/>
    </source>
</evidence>
<dbReference type="InterPro" id="IPR003192">
    <property type="entry name" value="Porin_LamB"/>
</dbReference>
<evidence type="ECO:0000256" key="4">
    <source>
        <dbReference type="ARBA" id="ARBA00022452"/>
    </source>
</evidence>